<evidence type="ECO:0000256" key="1">
    <source>
        <dbReference type="SAM" id="MobiDB-lite"/>
    </source>
</evidence>
<proteinExistence type="predicted"/>
<dbReference type="Gene3D" id="3.40.50.300">
    <property type="entry name" value="P-loop containing nucleotide triphosphate hydrolases"/>
    <property type="match status" value="1"/>
</dbReference>
<dbReference type="OrthoDB" id="1387697at2759"/>
<dbReference type="SMART" id="SM00449">
    <property type="entry name" value="SPRY"/>
    <property type="match status" value="1"/>
</dbReference>
<protein>
    <recommendedName>
        <fullName evidence="2">SPRY domain-containing protein</fullName>
    </recommendedName>
</protein>
<evidence type="ECO:0000313" key="4">
    <source>
        <dbReference type="Proteomes" id="UP000242715"/>
    </source>
</evidence>
<dbReference type="Proteomes" id="UP000242715">
    <property type="component" value="Unassembled WGS sequence"/>
</dbReference>
<dbReference type="PANTHER" id="PTHR12381">
    <property type="entry name" value="HETEROGENEOUS NUCLEAR RIBONUCLEOPROTEIN U FAMILY MEMBER"/>
    <property type="match status" value="1"/>
</dbReference>
<dbReference type="Gene3D" id="2.60.120.920">
    <property type="match status" value="1"/>
</dbReference>
<dbReference type="PANTHER" id="PTHR12381:SF56">
    <property type="entry name" value="B30.2_SPRY DOMAIN-CONTAINING PROTEIN-RELATED"/>
    <property type="match status" value="1"/>
</dbReference>
<feature type="compositionally biased region" description="Low complexity" evidence="1">
    <location>
        <begin position="408"/>
        <end position="419"/>
    </location>
</feature>
<feature type="region of interest" description="Disordered" evidence="1">
    <location>
        <begin position="620"/>
        <end position="647"/>
    </location>
</feature>
<dbReference type="InterPro" id="IPR027417">
    <property type="entry name" value="P-loop_NTPase"/>
</dbReference>
<dbReference type="InterPro" id="IPR043136">
    <property type="entry name" value="B30.2/SPRY_sf"/>
</dbReference>
<keyword evidence="4" id="KW-1185">Reference proteome</keyword>
<dbReference type="Pfam" id="PF13671">
    <property type="entry name" value="AAA_33"/>
    <property type="match status" value="1"/>
</dbReference>
<evidence type="ECO:0000313" key="3">
    <source>
        <dbReference type="EMBL" id="GAU33528.1"/>
    </source>
</evidence>
<dbReference type="InterPro" id="IPR013320">
    <property type="entry name" value="ConA-like_dom_sf"/>
</dbReference>
<dbReference type="AlphaFoldDB" id="A0A2Z6MMJ3"/>
<feature type="compositionally biased region" description="Polar residues" evidence="1">
    <location>
        <begin position="420"/>
        <end position="460"/>
    </location>
</feature>
<dbReference type="EMBL" id="DF973530">
    <property type="protein sequence ID" value="GAU33528.1"/>
    <property type="molecule type" value="Genomic_DNA"/>
</dbReference>
<organism evidence="3 4">
    <name type="scientific">Trifolium subterraneum</name>
    <name type="common">Subterranean clover</name>
    <dbReference type="NCBI Taxonomy" id="3900"/>
    <lineage>
        <taxon>Eukaryota</taxon>
        <taxon>Viridiplantae</taxon>
        <taxon>Streptophyta</taxon>
        <taxon>Embryophyta</taxon>
        <taxon>Tracheophyta</taxon>
        <taxon>Spermatophyta</taxon>
        <taxon>Magnoliopsida</taxon>
        <taxon>eudicotyledons</taxon>
        <taxon>Gunneridae</taxon>
        <taxon>Pentapetalae</taxon>
        <taxon>rosids</taxon>
        <taxon>fabids</taxon>
        <taxon>Fabales</taxon>
        <taxon>Fabaceae</taxon>
        <taxon>Papilionoideae</taxon>
        <taxon>50 kb inversion clade</taxon>
        <taxon>NPAAA clade</taxon>
        <taxon>Hologalegina</taxon>
        <taxon>IRL clade</taxon>
        <taxon>Trifolieae</taxon>
        <taxon>Trifolium</taxon>
    </lineage>
</organism>
<dbReference type="GO" id="GO:0005634">
    <property type="term" value="C:nucleus"/>
    <property type="evidence" value="ECO:0007669"/>
    <property type="project" value="TreeGrafter"/>
</dbReference>
<dbReference type="SUPFAM" id="SSF52540">
    <property type="entry name" value="P-loop containing nucleoside triphosphate hydrolases"/>
    <property type="match status" value="1"/>
</dbReference>
<evidence type="ECO:0000259" key="2">
    <source>
        <dbReference type="SMART" id="SM00449"/>
    </source>
</evidence>
<dbReference type="GO" id="GO:0000380">
    <property type="term" value="P:alternative mRNA splicing, via spliceosome"/>
    <property type="evidence" value="ECO:0007669"/>
    <property type="project" value="TreeGrafter"/>
</dbReference>
<dbReference type="InterPro" id="IPR003877">
    <property type="entry name" value="SPRY_dom"/>
</dbReference>
<accession>A0A2Z6MMJ3</accession>
<dbReference type="Pfam" id="PF00622">
    <property type="entry name" value="SPRY"/>
    <property type="match status" value="1"/>
</dbReference>
<name>A0A2Z6MMJ3_TRISU</name>
<dbReference type="GO" id="GO:0003723">
    <property type="term" value="F:RNA binding"/>
    <property type="evidence" value="ECO:0007669"/>
    <property type="project" value="TreeGrafter"/>
</dbReference>
<gene>
    <name evidence="3" type="ORF">TSUD_386730</name>
</gene>
<feature type="region of interest" description="Disordered" evidence="1">
    <location>
        <begin position="405"/>
        <end position="460"/>
    </location>
</feature>
<feature type="region of interest" description="Disordered" evidence="1">
    <location>
        <begin position="1"/>
        <end position="29"/>
    </location>
</feature>
<reference evidence="4" key="1">
    <citation type="journal article" date="2017" name="Front. Plant Sci.">
        <title>Climate Clever Clovers: New Paradigm to Reduce the Environmental Footprint of Ruminants by Breeding Low Methanogenic Forages Utilizing Haplotype Variation.</title>
        <authorList>
            <person name="Kaur P."/>
            <person name="Appels R."/>
            <person name="Bayer P.E."/>
            <person name="Keeble-Gagnere G."/>
            <person name="Wang J."/>
            <person name="Hirakawa H."/>
            <person name="Shirasawa K."/>
            <person name="Vercoe P."/>
            <person name="Stefanova K."/>
            <person name="Durmic Z."/>
            <person name="Nichols P."/>
            <person name="Revell C."/>
            <person name="Isobe S.N."/>
            <person name="Edwards D."/>
            <person name="Erskine W."/>
        </authorList>
    </citation>
    <scope>NUCLEOTIDE SEQUENCE [LARGE SCALE GENOMIC DNA]</scope>
    <source>
        <strain evidence="4">cv. Daliak</strain>
    </source>
</reference>
<dbReference type="SUPFAM" id="SSF49899">
    <property type="entry name" value="Concanavalin A-like lectins/glucanases"/>
    <property type="match status" value="1"/>
</dbReference>
<feature type="domain" description="SPRY" evidence="2">
    <location>
        <begin position="64"/>
        <end position="200"/>
    </location>
</feature>
<sequence length="647" mass="71971">MASAKRNFTYEEDDAPIHPKKPKQQLPSPPVLLNSADCDLDFNIESNGAVGYGLNEEGFGYCWSGARATRVDTDDTAIDQRNLCRVGVSRGDDGVGALGETKNSFGFGGTGKFSNSGNFNNFGDRFSVGDTIVCCIDLESKPFGSIGFLKNGKWLGTAFQFDVDSLGLGVVDSHSPWGFALFPHVLLKNVVVQMQFSVEQGLVPREGFKPWALAVADGNAVMGPSLSDPKDCELMMMVALPASGKTTWAEKWVKDHPEKRYVLLGTNLILEQMKVPGLLRKKNYGERFDRLMDKATAMFNVILSRAANVPRNYIIDQTNVYKNARRRKLKPFADYQKIAVVVFPKPEELKRRSEKRFNEMGKEVPADALNNMIANYVLPKSKDMPHSDEYFDQDESQKYLDQMKQDIPPLSNNNPPTLSYRGSSQYSAGSSLQNQGNLTENAGYSQTYNATPTGTGDTGASGNAVLGSQYKANIAGNNMDFHGRPYVEYTNFLPLNYSNYGRPSVEYRDFQPDLHTPVPATCTSLPLYVEPALRPRHGGLPDNLPYSGRYVEPTLIPQHGELPDNMSYTGRYVEPTLRPRHGGLPDNMPYSGRYVEPTVRPQHGELPDNMPYTGRYVEPTPRPRHGGLPDNMPYSGRYASQHPNYYP</sequence>